<dbReference type="Pfam" id="PF25917">
    <property type="entry name" value="BSH_RND"/>
    <property type="match status" value="1"/>
</dbReference>
<evidence type="ECO:0000313" key="5">
    <source>
        <dbReference type="Proteomes" id="UP001589628"/>
    </source>
</evidence>
<dbReference type="Proteomes" id="UP001589628">
    <property type="component" value="Unassembled WGS sequence"/>
</dbReference>
<keyword evidence="2" id="KW-0175">Coiled coil</keyword>
<dbReference type="NCBIfam" id="TIGR01730">
    <property type="entry name" value="RND_mfp"/>
    <property type="match status" value="1"/>
</dbReference>
<dbReference type="InterPro" id="IPR058625">
    <property type="entry name" value="MdtA-like_BSH"/>
</dbReference>
<gene>
    <name evidence="4" type="ORF">ACFFLH_08535</name>
</gene>
<evidence type="ECO:0000256" key="1">
    <source>
        <dbReference type="ARBA" id="ARBA00009477"/>
    </source>
</evidence>
<keyword evidence="5" id="KW-1185">Reference proteome</keyword>
<evidence type="ECO:0000313" key="4">
    <source>
        <dbReference type="EMBL" id="MFB9886454.1"/>
    </source>
</evidence>
<dbReference type="Gene3D" id="1.10.287.470">
    <property type="entry name" value="Helix hairpin bin"/>
    <property type="match status" value="1"/>
</dbReference>
<comment type="caution">
    <text evidence="4">The sequence shown here is derived from an EMBL/GenBank/DDBJ whole genome shotgun (WGS) entry which is preliminary data.</text>
</comment>
<reference evidence="4 5" key="1">
    <citation type="submission" date="2024-09" db="EMBL/GenBank/DDBJ databases">
        <authorList>
            <person name="Sun Q."/>
            <person name="Mori K."/>
        </authorList>
    </citation>
    <scope>NUCLEOTIDE SEQUENCE [LARGE SCALE GENOMIC DNA]</scope>
    <source>
        <strain evidence="4 5">ATCC 51285</strain>
    </source>
</reference>
<proteinExistence type="inferred from homology"/>
<dbReference type="InterPro" id="IPR006143">
    <property type="entry name" value="RND_pump_MFP"/>
</dbReference>
<sequence length="382" mass="41609">MQRSSSWLAWLSRLVGVALVLGSALLTLEAIEDRPVLEESAQPPSLPRVSVLALTPGEHSAQLQGYAEVQASEQIRLLAQVSGQVRWRHPSLVVGGEVQQGEVLVELEASRYEAALASAEQGVAEAKLALLQEQQQQQQAEQEWRRSGLSQQPSSLLLRQPQLQAAKARLTAAEKARAQAKQELASSRIRAPFAAVVSEVNIGLGSYVEAGTALASLKASEVAEMSLALSPAQWQLLPAQPLGLPVRIRDPQQGAAEWQGQVVRVAMERDQRTRQRRLIVALQQPLAQQPALLFGSFVELSLQGERQQQLFALPASALSAAGELWYVQGQSLQRQAVQPLFSQAGKVFVPQQGLPAPLLLVRHPLVSYLPGMRVQPQQEQQP</sequence>
<evidence type="ECO:0000259" key="3">
    <source>
        <dbReference type="Pfam" id="PF25917"/>
    </source>
</evidence>
<dbReference type="EMBL" id="JBHLZN010000002">
    <property type="protein sequence ID" value="MFB9886454.1"/>
    <property type="molecule type" value="Genomic_DNA"/>
</dbReference>
<dbReference type="SUPFAM" id="SSF111369">
    <property type="entry name" value="HlyD-like secretion proteins"/>
    <property type="match status" value="1"/>
</dbReference>
<accession>A0ABV5ZEA4</accession>
<feature type="coiled-coil region" evidence="2">
    <location>
        <begin position="116"/>
        <end position="190"/>
    </location>
</feature>
<feature type="domain" description="Multidrug resistance protein MdtA-like barrel-sandwich hybrid" evidence="3">
    <location>
        <begin position="75"/>
        <end position="215"/>
    </location>
</feature>
<dbReference type="Gene3D" id="2.40.30.170">
    <property type="match status" value="1"/>
</dbReference>
<protein>
    <submittedName>
        <fullName evidence="4">Efflux RND transporter periplasmic adaptor subunit</fullName>
    </submittedName>
</protein>
<evidence type="ECO:0000256" key="2">
    <source>
        <dbReference type="SAM" id="Coils"/>
    </source>
</evidence>
<organism evidence="4 5">
    <name type="scientific">Balneatrix alpica</name>
    <dbReference type="NCBI Taxonomy" id="75684"/>
    <lineage>
        <taxon>Bacteria</taxon>
        <taxon>Pseudomonadati</taxon>
        <taxon>Pseudomonadota</taxon>
        <taxon>Gammaproteobacteria</taxon>
        <taxon>Oceanospirillales</taxon>
        <taxon>Balneatrichaceae</taxon>
        <taxon>Balneatrix</taxon>
    </lineage>
</organism>
<name>A0ABV5ZEA4_9GAMM</name>
<dbReference type="PANTHER" id="PTHR30469">
    <property type="entry name" value="MULTIDRUG RESISTANCE PROTEIN MDTA"/>
    <property type="match status" value="1"/>
</dbReference>
<comment type="similarity">
    <text evidence="1">Belongs to the membrane fusion protein (MFP) (TC 8.A.1) family.</text>
</comment>
<dbReference type="RefSeq" id="WP_051527476.1">
    <property type="nucleotide sequence ID" value="NZ_JBHLZN010000002.1"/>
</dbReference>
<dbReference type="Gene3D" id="2.40.50.100">
    <property type="match status" value="1"/>
</dbReference>